<name>A0A168DK48_CORDF</name>
<dbReference type="Gene3D" id="3.40.50.1820">
    <property type="entry name" value="alpha/beta hydrolase"/>
    <property type="match status" value="1"/>
</dbReference>
<sequence length="420" mass="46560">MAELPPDPMLQLSADPSFHFEILRTMAMTAYEGADLGEVLVAAPQIVPSDFESFYAAFNALASRVDKVAQSIDSKRHPSSARSMYFKAATYYASADFYLHGNWSDDRIYSLWDKHLSAFDAAMALMSLPGTRITLPSKDSEFSIPAIFFSAGLPGRRPTLIIGNGFDGSQEEMYHVIGKAILERGMNVITYEGPGQPTVRRKQNCGFIADWERVVSPVVDWALKQPEIDPKAIGLLGYSLGGYLAPRAAAFDNRIMAVLAIDGVTDYGRRALTSYPSDVQALYHEGQQQEFDVAATKFFQQDNIPTAKRWAYEHGKFSFNTESPFELVTKRMAMNLEGHYDQIQVPVFVADADRETSFPGQAKELADALGDRATYRLFTSEEGAGAHCSLGGAVLLNQVALDWFEDVLEEKDSRHPCEDL</sequence>
<evidence type="ECO:0000256" key="1">
    <source>
        <dbReference type="ARBA" id="ARBA00038115"/>
    </source>
</evidence>
<evidence type="ECO:0000259" key="2">
    <source>
        <dbReference type="Pfam" id="PF12697"/>
    </source>
</evidence>
<keyword evidence="4" id="KW-1185">Reference proteome</keyword>
<dbReference type="STRING" id="1081108.A0A168DK48"/>
<dbReference type="EMBL" id="AZHF01000007">
    <property type="protein sequence ID" value="OAA72711.1"/>
    <property type="molecule type" value="Genomic_DNA"/>
</dbReference>
<organism evidence="3 4">
    <name type="scientific">Akanthomyces lecanii RCEF 1005</name>
    <dbReference type="NCBI Taxonomy" id="1081108"/>
    <lineage>
        <taxon>Eukaryota</taxon>
        <taxon>Fungi</taxon>
        <taxon>Dikarya</taxon>
        <taxon>Ascomycota</taxon>
        <taxon>Pezizomycotina</taxon>
        <taxon>Sordariomycetes</taxon>
        <taxon>Hypocreomycetidae</taxon>
        <taxon>Hypocreales</taxon>
        <taxon>Cordycipitaceae</taxon>
        <taxon>Akanthomyces</taxon>
        <taxon>Cordyceps confragosa</taxon>
    </lineage>
</organism>
<accession>A0A168DK48</accession>
<dbReference type="Pfam" id="PF12697">
    <property type="entry name" value="Abhydrolase_6"/>
    <property type="match status" value="1"/>
</dbReference>
<dbReference type="AlphaFoldDB" id="A0A168DK48"/>
<protein>
    <submittedName>
        <fullName evidence="3">2,6-dihydropseudooxynicotine hydrolase</fullName>
    </submittedName>
</protein>
<dbReference type="Proteomes" id="UP000076881">
    <property type="component" value="Unassembled WGS sequence"/>
</dbReference>
<dbReference type="InterPro" id="IPR050261">
    <property type="entry name" value="FrsA_esterase"/>
</dbReference>
<dbReference type="InterPro" id="IPR029058">
    <property type="entry name" value="AB_hydrolase_fold"/>
</dbReference>
<gene>
    <name evidence="3" type="ORF">LEL_08495</name>
</gene>
<evidence type="ECO:0000313" key="4">
    <source>
        <dbReference type="Proteomes" id="UP000076881"/>
    </source>
</evidence>
<comment type="caution">
    <text evidence="3">The sequence shown here is derived from an EMBL/GenBank/DDBJ whole genome shotgun (WGS) entry which is preliminary data.</text>
</comment>
<keyword evidence="3" id="KW-0378">Hydrolase</keyword>
<dbReference type="PANTHER" id="PTHR22946">
    <property type="entry name" value="DIENELACTONE HYDROLASE DOMAIN-CONTAINING PROTEIN-RELATED"/>
    <property type="match status" value="1"/>
</dbReference>
<dbReference type="OrthoDB" id="249703at2759"/>
<dbReference type="SUPFAM" id="SSF53474">
    <property type="entry name" value="alpha/beta-Hydrolases"/>
    <property type="match status" value="1"/>
</dbReference>
<reference evidence="3 4" key="1">
    <citation type="journal article" date="2016" name="Genome Biol. Evol.">
        <title>Divergent and convergent evolution of fungal pathogenicity.</title>
        <authorList>
            <person name="Shang Y."/>
            <person name="Xiao G."/>
            <person name="Zheng P."/>
            <person name="Cen K."/>
            <person name="Zhan S."/>
            <person name="Wang C."/>
        </authorList>
    </citation>
    <scope>NUCLEOTIDE SEQUENCE [LARGE SCALE GENOMIC DNA]</scope>
    <source>
        <strain evidence="3 4">RCEF 1005</strain>
    </source>
</reference>
<feature type="domain" description="AB hydrolase-1" evidence="2">
    <location>
        <begin position="183"/>
        <end position="388"/>
    </location>
</feature>
<evidence type="ECO:0000313" key="3">
    <source>
        <dbReference type="EMBL" id="OAA72711.1"/>
    </source>
</evidence>
<dbReference type="InterPro" id="IPR000073">
    <property type="entry name" value="AB_hydrolase_1"/>
</dbReference>
<dbReference type="GO" id="GO:0016787">
    <property type="term" value="F:hydrolase activity"/>
    <property type="evidence" value="ECO:0007669"/>
    <property type="project" value="UniProtKB-KW"/>
</dbReference>
<dbReference type="Gene3D" id="1.20.1440.110">
    <property type="entry name" value="acylaminoacyl peptidase"/>
    <property type="match status" value="1"/>
</dbReference>
<dbReference type="PANTHER" id="PTHR22946:SF12">
    <property type="entry name" value="CONIDIAL PIGMENT BIOSYNTHESIS PROTEIN AYG1 (AFU_ORTHOLOGUE AFUA_2G17550)"/>
    <property type="match status" value="1"/>
</dbReference>
<comment type="similarity">
    <text evidence="1">Belongs to the AB hydrolase superfamily. FUS2 hydrolase family.</text>
</comment>
<proteinExistence type="inferred from homology"/>